<sequence>MWQKNNICLLVDARTSSPYAKFLCFEGTRGCGGVICVRSDSVCKMDSNKILSKSMHWRVLRFRRHAEKFSISSVGKVEVPKSYRRCCKYALY</sequence>
<proteinExistence type="predicted"/>
<accession>A0A9J5WMK7</accession>
<keyword evidence="2" id="KW-1185">Reference proteome</keyword>
<evidence type="ECO:0000313" key="1">
    <source>
        <dbReference type="EMBL" id="KAG5576264.1"/>
    </source>
</evidence>
<organism evidence="1 2">
    <name type="scientific">Solanum commersonii</name>
    <name type="common">Commerson's wild potato</name>
    <name type="synonym">Commerson's nightshade</name>
    <dbReference type="NCBI Taxonomy" id="4109"/>
    <lineage>
        <taxon>Eukaryota</taxon>
        <taxon>Viridiplantae</taxon>
        <taxon>Streptophyta</taxon>
        <taxon>Embryophyta</taxon>
        <taxon>Tracheophyta</taxon>
        <taxon>Spermatophyta</taxon>
        <taxon>Magnoliopsida</taxon>
        <taxon>eudicotyledons</taxon>
        <taxon>Gunneridae</taxon>
        <taxon>Pentapetalae</taxon>
        <taxon>asterids</taxon>
        <taxon>lamiids</taxon>
        <taxon>Solanales</taxon>
        <taxon>Solanaceae</taxon>
        <taxon>Solanoideae</taxon>
        <taxon>Solaneae</taxon>
        <taxon>Solanum</taxon>
    </lineage>
</organism>
<comment type="caution">
    <text evidence="1">The sequence shown here is derived from an EMBL/GenBank/DDBJ whole genome shotgun (WGS) entry which is preliminary data.</text>
</comment>
<dbReference type="EMBL" id="JACXVP010000011">
    <property type="protein sequence ID" value="KAG5576264.1"/>
    <property type="molecule type" value="Genomic_DNA"/>
</dbReference>
<gene>
    <name evidence="1" type="ORF">H5410_056398</name>
</gene>
<dbReference type="Proteomes" id="UP000824120">
    <property type="component" value="Chromosome 11"/>
</dbReference>
<dbReference type="AlphaFoldDB" id="A0A9J5WMK7"/>
<protein>
    <submittedName>
        <fullName evidence="1">Uncharacterized protein</fullName>
    </submittedName>
</protein>
<evidence type="ECO:0000313" key="2">
    <source>
        <dbReference type="Proteomes" id="UP000824120"/>
    </source>
</evidence>
<name>A0A9J5WMK7_SOLCO</name>
<reference evidence="1 2" key="1">
    <citation type="submission" date="2020-09" db="EMBL/GenBank/DDBJ databases">
        <title>De no assembly of potato wild relative species, Solanum commersonii.</title>
        <authorList>
            <person name="Cho K."/>
        </authorList>
    </citation>
    <scope>NUCLEOTIDE SEQUENCE [LARGE SCALE GENOMIC DNA]</scope>
    <source>
        <strain evidence="1">LZ3.2</strain>
        <tissue evidence="1">Leaf</tissue>
    </source>
</reference>